<dbReference type="AlphaFoldDB" id="A0A292YJP3"/>
<sequence length="49" mass="5467">MVSIEEAVSLPLDPEWVDLMKTAREMGITPEEVRSFLVQASLELSGFKS</sequence>
<dbReference type="OrthoDB" id="2660715at2"/>
<dbReference type="GO" id="GO:0046983">
    <property type="term" value="F:protein dimerization activity"/>
    <property type="evidence" value="ECO:0007669"/>
    <property type="project" value="InterPro"/>
</dbReference>
<accession>A0A292YJP3</accession>
<dbReference type="GO" id="GO:0006355">
    <property type="term" value="P:regulation of DNA-templated transcription"/>
    <property type="evidence" value="ECO:0007669"/>
    <property type="project" value="InterPro"/>
</dbReference>
<dbReference type="Pfam" id="PF08671">
    <property type="entry name" value="SinI"/>
    <property type="match status" value="1"/>
</dbReference>
<evidence type="ECO:0000313" key="3">
    <source>
        <dbReference type="Proteomes" id="UP000217785"/>
    </source>
</evidence>
<feature type="domain" description="Sin" evidence="1">
    <location>
        <begin position="3"/>
        <end position="41"/>
    </location>
</feature>
<proteinExistence type="predicted"/>
<keyword evidence="3" id="KW-1185">Reference proteome</keyword>
<dbReference type="InterPro" id="IPR036281">
    <property type="entry name" value="SinR/SinI_dimer_dom_sf"/>
</dbReference>
<evidence type="ECO:0000259" key="1">
    <source>
        <dbReference type="PROSITE" id="PS51500"/>
    </source>
</evidence>
<dbReference type="Proteomes" id="UP000217785">
    <property type="component" value="Unassembled WGS sequence"/>
</dbReference>
<organism evidence="2 3">
    <name type="scientific">Effusibacillus lacus</name>
    <dbReference type="NCBI Taxonomy" id="1348429"/>
    <lineage>
        <taxon>Bacteria</taxon>
        <taxon>Bacillati</taxon>
        <taxon>Bacillota</taxon>
        <taxon>Bacilli</taxon>
        <taxon>Bacillales</taxon>
        <taxon>Alicyclobacillaceae</taxon>
        <taxon>Effusibacillus</taxon>
    </lineage>
</organism>
<dbReference type="EMBL" id="BDUF01000020">
    <property type="protein sequence ID" value="GAX89376.1"/>
    <property type="molecule type" value="Genomic_DNA"/>
</dbReference>
<protein>
    <recommendedName>
        <fullName evidence="1">Sin domain-containing protein</fullName>
    </recommendedName>
</protein>
<evidence type="ECO:0000313" key="2">
    <source>
        <dbReference type="EMBL" id="GAX89376.1"/>
    </source>
</evidence>
<comment type="caution">
    <text evidence="2">The sequence shown here is derived from an EMBL/GenBank/DDBJ whole genome shotgun (WGS) entry which is preliminary data.</text>
</comment>
<dbReference type="RefSeq" id="WP_096181071.1">
    <property type="nucleotide sequence ID" value="NZ_BDUF01000020.1"/>
</dbReference>
<name>A0A292YJP3_9BACL</name>
<gene>
    <name evidence="2" type="ORF">EFBL_0994</name>
</gene>
<dbReference type="PROSITE" id="PS51500">
    <property type="entry name" value="SIN"/>
    <property type="match status" value="1"/>
</dbReference>
<dbReference type="InterPro" id="IPR010981">
    <property type="entry name" value="SinR/SinI_dimer_dom"/>
</dbReference>
<dbReference type="SUPFAM" id="SSF47406">
    <property type="entry name" value="SinR repressor dimerisation domain-like"/>
    <property type="match status" value="1"/>
</dbReference>
<reference evidence="3" key="1">
    <citation type="submission" date="2017-07" db="EMBL/GenBank/DDBJ databases">
        <title>Draft genome sequence of Effusibacillus lacus strain skLN1.</title>
        <authorList>
            <person name="Watanabe M."/>
            <person name="Kojima H."/>
            <person name="Fukui M."/>
        </authorList>
    </citation>
    <scope>NUCLEOTIDE SEQUENCE [LARGE SCALE GENOMIC DNA]</scope>
    <source>
        <strain evidence="3">skLN1</strain>
    </source>
</reference>